<dbReference type="Proteomes" id="UP000006701">
    <property type="component" value="Unassembled WGS sequence"/>
</dbReference>
<dbReference type="VEuPathDB" id="FungiDB:ACLA_053260"/>
<sequence>MYAALRLCMPSGNPIAEAAIALTAPMGAQVWVVAHNGSYSDALQLAEHCQILKGQILFEPPRKSISEIILGQTNGLGVDIHINASSKSTLCILGEDIIAPFGRVFDLSSTHGNELEVEQLPARCATYARVETAG</sequence>
<dbReference type="Gene3D" id="3.40.50.720">
    <property type="entry name" value="NAD(P)-binding Rossmann-like Domain"/>
    <property type="match status" value="1"/>
</dbReference>
<dbReference type="EMBL" id="DS027054">
    <property type="protein sequence ID" value="EAW10852.1"/>
    <property type="molecule type" value="Genomic_DNA"/>
</dbReference>
<protein>
    <submittedName>
        <fullName evidence="1">Uncharacterized protein</fullName>
    </submittedName>
</protein>
<dbReference type="KEGG" id="act:ACLA_053260"/>
<dbReference type="HOGENOM" id="CLU_1895687_0_0_1"/>
<accession>A1CIZ7</accession>
<name>A1CIZ7_ASPCL</name>
<proteinExistence type="predicted"/>
<gene>
    <name evidence="1" type="ORF">ACLA_053260</name>
</gene>
<evidence type="ECO:0000313" key="1">
    <source>
        <dbReference type="EMBL" id="EAW10852.1"/>
    </source>
</evidence>
<evidence type="ECO:0000313" key="2">
    <source>
        <dbReference type="Proteomes" id="UP000006701"/>
    </source>
</evidence>
<keyword evidence="2" id="KW-1185">Reference proteome</keyword>
<dbReference type="GeneID" id="4704056"/>
<reference evidence="1 2" key="1">
    <citation type="journal article" date="2008" name="PLoS Genet.">
        <title>Genomic islands in the pathogenic filamentous fungus Aspergillus fumigatus.</title>
        <authorList>
            <person name="Fedorova N.D."/>
            <person name="Khaldi N."/>
            <person name="Joardar V.S."/>
            <person name="Maiti R."/>
            <person name="Amedeo P."/>
            <person name="Anderson M.J."/>
            <person name="Crabtree J."/>
            <person name="Silva J.C."/>
            <person name="Badger J.H."/>
            <person name="Albarraq A."/>
            <person name="Angiuoli S."/>
            <person name="Bussey H."/>
            <person name="Bowyer P."/>
            <person name="Cotty P.J."/>
            <person name="Dyer P.S."/>
            <person name="Egan A."/>
            <person name="Galens K."/>
            <person name="Fraser-Liggett C.M."/>
            <person name="Haas B.J."/>
            <person name="Inman J.M."/>
            <person name="Kent R."/>
            <person name="Lemieux S."/>
            <person name="Malavazi I."/>
            <person name="Orvis J."/>
            <person name="Roemer T."/>
            <person name="Ronning C.M."/>
            <person name="Sundaram J.P."/>
            <person name="Sutton G."/>
            <person name="Turner G."/>
            <person name="Venter J.C."/>
            <person name="White O.R."/>
            <person name="Whitty B.R."/>
            <person name="Youngman P."/>
            <person name="Wolfe K.H."/>
            <person name="Goldman G.H."/>
            <person name="Wortman J.R."/>
            <person name="Jiang B."/>
            <person name="Denning D.W."/>
            <person name="Nierman W.C."/>
        </authorList>
    </citation>
    <scope>NUCLEOTIDE SEQUENCE [LARGE SCALE GENOMIC DNA]</scope>
    <source>
        <strain evidence="2">ATCC 1007 / CBS 513.65 / DSM 816 / NCTC 3887 / NRRL 1</strain>
    </source>
</reference>
<dbReference type="RefSeq" id="XP_001272278.1">
    <property type="nucleotide sequence ID" value="XM_001272277.1"/>
</dbReference>
<dbReference type="AlphaFoldDB" id="A1CIZ7"/>
<organism evidence="1 2">
    <name type="scientific">Aspergillus clavatus (strain ATCC 1007 / CBS 513.65 / DSM 816 / NCTC 3887 / NRRL 1 / QM 1276 / 107)</name>
    <dbReference type="NCBI Taxonomy" id="344612"/>
    <lineage>
        <taxon>Eukaryota</taxon>
        <taxon>Fungi</taxon>
        <taxon>Dikarya</taxon>
        <taxon>Ascomycota</taxon>
        <taxon>Pezizomycotina</taxon>
        <taxon>Eurotiomycetes</taxon>
        <taxon>Eurotiomycetidae</taxon>
        <taxon>Eurotiales</taxon>
        <taxon>Aspergillaceae</taxon>
        <taxon>Aspergillus</taxon>
        <taxon>Aspergillus subgen. Fumigati</taxon>
    </lineage>
</organism>